<gene>
    <name evidence="3" type="ORF">BTMF_LOCUS8409</name>
</gene>
<proteinExistence type="predicted"/>
<dbReference type="InterPro" id="IPR001507">
    <property type="entry name" value="ZP_dom"/>
</dbReference>
<sequence>MSSIGITELMDAVQMPTCTYSIHAESVDGPSIYHVWKYDGDTQGFLVHSCFVNDGRGRRYDLLDLDRCAIDPIIQPDVKYDGDLKKTVVERWGYKFSDTSVLNYQCVVELCKKSAGECESLTPPTCTSNSRIQRKKGAHDISDLHNGHQIDLVATISMLNNIEENGASDPRPRYLVREVSKIKNWNSSGIGSITETALLN</sequence>
<dbReference type="Pfam" id="PF25301">
    <property type="entry name" value="CUT_C"/>
    <property type="match status" value="1"/>
</dbReference>
<dbReference type="AlphaFoldDB" id="A0A0R3QRM3"/>
<keyword evidence="1" id="KW-0732">Signal</keyword>
<evidence type="ECO:0000313" key="5">
    <source>
        <dbReference type="WBParaSite" id="BTMF_0001036701-mRNA-1"/>
    </source>
</evidence>
<protein>
    <submittedName>
        <fullName evidence="5">ZP domain-containing protein</fullName>
    </submittedName>
</protein>
<organism evidence="5">
    <name type="scientific">Brugia timori</name>
    <dbReference type="NCBI Taxonomy" id="42155"/>
    <lineage>
        <taxon>Eukaryota</taxon>
        <taxon>Metazoa</taxon>
        <taxon>Ecdysozoa</taxon>
        <taxon>Nematoda</taxon>
        <taxon>Chromadorea</taxon>
        <taxon>Rhabditida</taxon>
        <taxon>Spirurina</taxon>
        <taxon>Spiruromorpha</taxon>
        <taxon>Filarioidea</taxon>
        <taxon>Onchocercidae</taxon>
        <taxon>Brugia</taxon>
    </lineage>
</organism>
<evidence type="ECO:0000313" key="4">
    <source>
        <dbReference type="Proteomes" id="UP000280834"/>
    </source>
</evidence>
<dbReference type="Proteomes" id="UP000280834">
    <property type="component" value="Unassembled WGS sequence"/>
</dbReference>
<dbReference type="InterPro" id="IPR051962">
    <property type="entry name" value="Cuticlin"/>
</dbReference>
<evidence type="ECO:0000313" key="3">
    <source>
        <dbReference type="EMBL" id="VDO28076.1"/>
    </source>
</evidence>
<evidence type="ECO:0000259" key="2">
    <source>
        <dbReference type="PROSITE" id="PS51034"/>
    </source>
</evidence>
<feature type="domain" description="ZP" evidence="2">
    <location>
        <begin position="1"/>
        <end position="125"/>
    </location>
</feature>
<dbReference type="STRING" id="42155.A0A0R3QRM3"/>
<dbReference type="PANTHER" id="PTHR22907">
    <property type="entry name" value="GH04558P"/>
    <property type="match status" value="1"/>
</dbReference>
<dbReference type="InterPro" id="IPR057475">
    <property type="entry name" value="CUT_C"/>
</dbReference>
<dbReference type="PANTHER" id="PTHR22907:SF54">
    <property type="entry name" value="GH04558P"/>
    <property type="match status" value="1"/>
</dbReference>
<evidence type="ECO:0000256" key="1">
    <source>
        <dbReference type="ARBA" id="ARBA00022729"/>
    </source>
</evidence>
<dbReference type="PROSITE" id="PS51034">
    <property type="entry name" value="ZP_2"/>
    <property type="match status" value="1"/>
</dbReference>
<accession>A0A0R3QRM3</accession>
<keyword evidence="4" id="KW-1185">Reference proteome</keyword>
<dbReference type="WBParaSite" id="BTMF_0001036701-mRNA-1">
    <property type="protein sequence ID" value="BTMF_0001036701-mRNA-1"/>
    <property type="gene ID" value="BTMF_0001036701"/>
</dbReference>
<reference evidence="5" key="1">
    <citation type="submission" date="2017-02" db="UniProtKB">
        <authorList>
            <consortium name="WormBaseParasite"/>
        </authorList>
    </citation>
    <scope>IDENTIFICATION</scope>
</reference>
<dbReference type="EMBL" id="UZAG01016392">
    <property type="protein sequence ID" value="VDO28076.1"/>
    <property type="molecule type" value="Genomic_DNA"/>
</dbReference>
<reference evidence="3 4" key="2">
    <citation type="submission" date="2018-11" db="EMBL/GenBank/DDBJ databases">
        <authorList>
            <consortium name="Pathogen Informatics"/>
        </authorList>
    </citation>
    <scope>NUCLEOTIDE SEQUENCE [LARGE SCALE GENOMIC DNA]</scope>
</reference>
<name>A0A0R3QRM3_9BILA</name>